<dbReference type="OrthoDB" id="9790554at2"/>
<accession>A0A1S8D2L6</accession>
<evidence type="ECO:0000313" key="11">
    <source>
        <dbReference type="Proteomes" id="UP000254919"/>
    </source>
</evidence>
<dbReference type="GeneID" id="99635399"/>
<dbReference type="Pfam" id="PF03960">
    <property type="entry name" value="ArsC"/>
    <property type="match status" value="1"/>
</dbReference>
<reference evidence="8 10" key="1">
    <citation type="submission" date="2016-12" db="EMBL/GenBank/DDBJ databases">
        <title>Draft genome sequence of Roseomonas mucosa strain AU37, isolated from a peripheral intravenous catheter.</title>
        <authorList>
            <person name="Choudhury M.A."/>
            <person name="Sidjabat H.E."/>
            <person name="Wailan A.M."/>
            <person name="Zhang L."/>
            <person name="Marsh N.M."/>
            <person name="Rickard C.M."/>
            <person name="Davies M."/>
            <person name="Mcmillan D.J."/>
        </authorList>
    </citation>
    <scope>NUCLEOTIDE SEQUENCE [LARGE SCALE GENOMIC DNA]</scope>
    <source>
        <strain evidence="8 10">SAVE376</strain>
    </source>
</reference>
<keyword evidence="3 7" id="KW-0560">Oxidoreductase</keyword>
<organism evidence="8 10">
    <name type="scientific">Roseomonas mucosa</name>
    <dbReference type="NCBI Taxonomy" id="207340"/>
    <lineage>
        <taxon>Bacteria</taxon>
        <taxon>Pseudomonadati</taxon>
        <taxon>Pseudomonadota</taxon>
        <taxon>Alphaproteobacteria</taxon>
        <taxon>Acetobacterales</taxon>
        <taxon>Roseomonadaceae</taxon>
        <taxon>Roseomonas</taxon>
    </lineage>
</organism>
<dbReference type="EC" id="1.20.4.1" evidence="4 7"/>
<dbReference type="InterPro" id="IPR006659">
    <property type="entry name" value="Arsenate_reductase"/>
</dbReference>
<evidence type="ECO:0000313" key="10">
    <source>
        <dbReference type="Proteomes" id="UP000054844"/>
    </source>
</evidence>
<dbReference type="InterPro" id="IPR036249">
    <property type="entry name" value="Thioredoxin-like_sf"/>
</dbReference>
<dbReference type="Gene3D" id="3.40.30.10">
    <property type="entry name" value="Glutaredoxin"/>
    <property type="match status" value="1"/>
</dbReference>
<dbReference type="Proteomes" id="UP000254919">
    <property type="component" value="Unassembled WGS sequence"/>
</dbReference>
<evidence type="ECO:0000256" key="7">
    <source>
        <dbReference type="RuleBase" id="RU362029"/>
    </source>
</evidence>
<dbReference type="EMBL" id="UGVN01000001">
    <property type="protein sequence ID" value="SUE37918.1"/>
    <property type="molecule type" value="Genomic_DNA"/>
</dbReference>
<name>A0A1S8D2L6_9PROT</name>
<evidence type="ECO:0000313" key="8">
    <source>
        <dbReference type="EMBL" id="ONH81848.1"/>
    </source>
</evidence>
<keyword evidence="10" id="KW-1185">Reference proteome</keyword>
<evidence type="ECO:0000313" key="9">
    <source>
        <dbReference type="EMBL" id="SUE37918.1"/>
    </source>
</evidence>
<dbReference type="PANTHER" id="PTHR30041:SF5">
    <property type="entry name" value="ARSENATE REDUCTASE-RELATED"/>
    <property type="match status" value="1"/>
</dbReference>
<dbReference type="SUPFAM" id="SSF52833">
    <property type="entry name" value="Thioredoxin-like"/>
    <property type="match status" value="1"/>
</dbReference>
<dbReference type="RefSeq" id="WP_019463364.1">
    <property type="nucleotide sequence ID" value="NZ_AP031462.1"/>
</dbReference>
<dbReference type="STRING" id="207340.APZ41_017650"/>
<dbReference type="Proteomes" id="UP000054844">
    <property type="component" value="Unassembled WGS sequence"/>
</dbReference>
<proteinExistence type="inferred from homology"/>
<dbReference type="NCBIfam" id="TIGR00014">
    <property type="entry name" value="arsC"/>
    <property type="match status" value="1"/>
</dbReference>
<dbReference type="GO" id="GO:0046685">
    <property type="term" value="P:response to arsenic-containing substance"/>
    <property type="evidence" value="ECO:0007669"/>
    <property type="project" value="UniProtKB-KW"/>
</dbReference>
<dbReference type="InterPro" id="IPR006660">
    <property type="entry name" value="Arsenate_reductase-like"/>
</dbReference>
<evidence type="ECO:0000256" key="6">
    <source>
        <dbReference type="PROSITE-ProRule" id="PRU01282"/>
    </source>
</evidence>
<comment type="similarity">
    <text evidence="1 6 7">Belongs to the ArsC family.</text>
</comment>
<dbReference type="PROSITE" id="PS51353">
    <property type="entry name" value="ARSC"/>
    <property type="match status" value="1"/>
</dbReference>
<dbReference type="PANTHER" id="PTHR30041">
    <property type="entry name" value="ARSENATE REDUCTASE"/>
    <property type="match status" value="1"/>
</dbReference>
<reference evidence="9 11" key="2">
    <citation type="submission" date="2018-06" db="EMBL/GenBank/DDBJ databases">
        <authorList>
            <consortium name="Pathogen Informatics"/>
            <person name="Doyle S."/>
        </authorList>
    </citation>
    <scope>NUCLEOTIDE SEQUENCE [LARGE SCALE GENOMIC DNA]</scope>
    <source>
        <strain evidence="9 11">NCTC13291</strain>
    </source>
</reference>
<sequence length="133" mass="13817">MSAAAAPEATQTVTIWHNPACGTSRKVLAAIRAAGVEPVVVEYLKTPPSAAEIRAACARMGISPRSLLRRKAPEFAIQELDDPGLPAKVAVEAMVKTPALIERPVVLAPGGARLCRPPELVAEIVPGAVVKPG</sequence>
<dbReference type="GO" id="GO:0008794">
    <property type="term" value="F:arsenate reductase (glutaredoxin) activity"/>
    <property type="evidence" value="ECO:0007669"/>
    <property type="project" value="UniProtKB-UniRule"/>
</dbReference>
<gene>
    <name evidence="9" type="primary">arsC_1</name>
    <name evidence="8" type="ORF">APZ41_017650</name>
    <name evidence="9" type="ORF">NCTC13291_00377</name>
</gene>
<evidence type="ECO:0000256" key="1">
    <source>
        <dbReference type="ARBA" id="ARBA00007198"/>
    </source>
</evidence>
<keyword evidence="2" id="KW-0059">Arsenical resistance</keyword>
<evidence type="ECO:0000256" key="4">
    <source>
        <dbReference type="ARBA" id="ARBA00038969"/>
    </source>
</evidence>
<dbReference type="AlphaFoldDB" id="A0A1S8D2L6"/>
<comment type="catalytic activity">
    <reaction evidence="7">
        <text>[glutaredoxin]-dithiol + arsenate + glutathione + H(+) = glutathionyl-S-S-[glutaredoxin] + arsenite + H2O</text>
        <dbReference type="Rhea" id="RHEA:22016"/>
        <dbReference type="Rhea" id="RHEA-COMP:10729"/>
        <dbReference type="Rhea" id="RHEA-COMP:17668"/>
        <dbReference type="ChEBI" id="CHEBI:15377"/>
        <dbReference type="ChEBI" id="CHEBI:15378"/>
        <dbReference type="ChEBI" id="CHEBI:29242"/>
        <dbReference type="ChEBI" id="CHEBI:29950"/>
        <dbReference type="ChEBI" id="CHEBI:48597"/>
        <dbReference type="ChEBI" id="CHEBI:57925"/>
        <dbReference type="ChEBI" id="CHEBI:146199"/>
        <dbReference type="EC" id="1.20.4.1"/>
    </reaction>
</comment>
<evidence type="ECO:0000256" key="2">
    <source>
        <dbReference type="ARBA" id="ARBA00022849"/>
    </source>
</evidence>
<evidence type="ECO:0000256" key="5">
    <source>
        <dbReference type="ARBA" id="ARBA00039879"/>
    </source>
</evidence>
<protein>
    <recommendedName>
        <fullName evidence="5 7">Arsenate reductase</fullName>
        <ecNumber evidence="4 7">1.20.4.1</ecNumber>
    </recommendedName>
</protein>
<dbReference type="CDD" id="cd03034">
    <property type="entry name" value="ArsC_ArsC"/>
    <property type="match status" value="1"/>
</dbReference>
<evidence type="ECO:0000256" key="3">
    <source>
        <dbReference type="ARBA" id="ARBA00023002"/>
    </source>
</evidence>
<dbReference type="EMBL" id="LLWF02000086">
    <property type="protein sequence ID" value="ONH81848.1"/>
    <property type="molecule type" value="Genomic_DNA"/>
</dbReference>